<feature type="transmembrane region" description="Helical" evidence="2">
    <location>
        <begin position="230"/>
        <end position="250"/>
    </location>
</feature>
<name>A0A2G1W543_9BACT</name>
<dbReference type="OrthoDB" id="9759690at2"/>
<evidence type="ECO:0000313" key="4">
    <source>
        <dbReference type="Proteomes" id="UP000225740"/>
    </source>
</evidence>
<dbReference type="EMBL" id="NIZW01000012">
    <property type="protein sequence ID" value="PHQ34164.1"/>
    <property type="molecule type" value="Genomic_DNA"/>
</dbReference>
<proteinExistence type="predicted"/>
<evidence type="ECO:0000313" key="3">
    <source>
        <dbReference type="EMBL" id="PHQ34164.1"/>
    </source>
</evidence>
<feature type="transmembrane region" description="Helical" evidence="2">
    <location>
        <begin position="442"/>
        <end position="462"/>
    </location>
</feature>
<dbReference type="InterPro" id="IPR001193">
    <property type="entry name" value="MBTPS2"/>
</dbReference>
<keyword evidence="4" id="KW-1185">Reference proteome</keyword>
<dbReference type="SUPFAM" id="SSF111369">
    <property type="entry name" value="HlyD-like secretion proteins"/>
    <property type="match status" value="1"/>
</dbReference>
<reference evidence="3 4" key="1">
    <citation type="submission" date="2017-06" db="EMBL/GenBank/DDBJ databases">
        <title>Description of Rhodopirellula bahusiensis sp. nov.</title>
        <authorList>
            <person name="Kizina J."/>
            <person name="Harder J."/>
        </authorList>
    </citation>
    <scope>NUCLEOTIDE SEQUENCE [LARGE SCALE GENOMIC DNA]</scope>
    <source>
        <strain evidence="3 4">SWK21</strain>
    </source>
</reference>
<feature type="transmembrane region" description="Helical" evidence="2">
    <location>
        <begin position="171"/>
        <end position="192"/>
    </location>
</feature>
<feature type="transmembrane region" description="Helical" evidence="2">
    <location>
        <begin position="204"/>
        <end position="223"/>
    </location>
</feature>
<keyword evidence="2" id="KW-0472">Membrane</keyword>
<dbReference type="GO" id="GO:0031293">
    <property type="term" value="P:membrane protein intracellular domain proteolysis"/>
    <property type="evidence" value="ECO:0007669"/>
    <property type="project" value="TreeGrafter"/>
</dbReference>
<gene>
    <name evidence="3" type="ORF">CEE69_16055</name>
</gene>
<keyword evidence="2" id="KW-0812">Transmembrane</keyword>
<dbReference type="Proteomes" id="UP000225740">
    <property type="component" value="Unassembled WGS sequence"/>
</dbReference>
<dbReference type="RefSeq" id="WP_099261672.1">
    <property type="nucleotide sequence ID" value="NZ_NIZW01000012.1"/>
</dbReference>
<dbReference type="PANTHER" id="PTHR13325">
    <property type="entry name" value="PROTEASE M50 MEMBRANE-BOUND TRANSCRIPTION FACTOR SITE 2 PROTEASE"/>
    <property type="match status" value="1"/>
</dbReference>
<evidence type="ECO:0000256" key="1">
    <source>
        <dbReference type="SAM" id="MobiDB-lite"/>
    </source>
</evidence>
<dbReference type="Gene3D" id="2.40.50.100">
    <property type="match status" value="1"/>
</dbReference>
<accession>A0A2G1W543</accession>
<dbReference type="CDD" id="cd05709">
    <property type="entry name" value="S2P-M50"/>
    <property type="match status" value="1"/>
</dbReference>
<feature type="transmembrane region" description="Helical" evidence="2">
    <location>
        <begin position="270"/>
        <end position="291"/>
    </location>
</feature>
<dbReference type="GO" id="GO:0004222">
    <property type="term" value="F:metalloendopeptidase activity"/>
    <property type="evidence" value="ECO:0007669"/>
    <property type="project" value="InterPro"/>
</dbReference>
<feature type="region of interest" description="Disordered" evidence="1">
    <location>
        <begin position="1"/>
        <end position="20"/>
    </location>
</feature>
<dbReference type="GO" id="GO:0016020">
    <property type="term" value="C:membrane"/>
    <property type="evidence" value="ECO:0007669"/>
    <property type="project" value="InterPro"/>
</dbReference>
<keyword evidence="2" id="KW-1133">Transmembrane helix</keyword>
<feature type="transmembrane region" description="Helical" evidence="2">
    <location>
        <begin position="298"/>
        <end position="317"/>
    </location>
</feature>
<evidence type="ECO:0000256" key="2">
    <source>
        <dbReference type="SAM" id="Phobius"/>
    </source>
</evidence>
<dbReference type="AlphaFoldDB" id="A0A2G1W543"/>
<dbReference type="GO" id="GO:0005737">
    <property type="term" value="C:cytoplasm"/>
    <property type="evidence" value="ECO:0007669"/>
    <property type="project" value="TreeGrafter"/>
</dbReference>
<organism evidence="3 4">
    <name type="scientific">Rhodopirellula bahusiensis</name>
    <dbReference type="NCBI Taxonomy" id="2014065"/>
    <lineage>
        <taxon>Bacteria</taxon>
        <taxon>Pseudomonadati</taxon>
        <taxon>Planctomycetota</taxon>
        <taxon>Planctomycetia</taxon>
        <taxon>Pirellulales</taxon>
        <taxon>Pirellulaceae</taxon>
        <taxon>Rhodopirellula</taxon>
    </lineage>
</organism>
<sequence length="733" mass="79806">MSQAFNSTTEPSFSGNPSPTEFDARTVDLMSISPELRSDLTVVRHFYRGCPCYVIDDPASGRNHRLGESEYSFATALNGKRTVEQAVAVVAQRFGPEALGDDEALGLLGWLVDTGLLHSRTRKGQHGESESQNKLDLNRRSLTVGTLFQRFRFGNPDRYIAAITQRLSQPILVLLAIASALCLFTGATLFAGHLDALERTVRQAVVSDRLLSLMFTFAGLKVLHEFGHALACRLFGCAVRGCGIVMILFVPMPYVDVSSVSLLTSKWKRIAVSLAGVFFELMIASLAMNVFASTNDPLLRLQCVDVMVAAAITSFAFNLNPLMRFDGYYAMADGLEIPNLATQGSRALRAILGRVLIGKAIGPNEIANPKGWIIGHGILSGVWRVFITVTLLIAASTMFSGWGLLLVFAVAFGWAQKHLSLLLSHLMDPTKGIAMHLSTKRVAAMVAGVVGLGIFALFVPIARSKQLPTSIRLADTQSIRCAESGFVAEVMVRVGDQVQKGDPLCQLTSPELESELAIVQSNLRLSASHLRRLHSRGDIAGFQAETANEQSLRRRLDSVRQQLDSLLIVAPQAGQIVEGNLDDLEGRFLRRGEAVCTMGDNESAHIVALLPADQSLHWETNSVHRARLWVEGQPSHPMDIALQLDSMQASDRVEFTELAASVGGPLPVYAGDESGGPRWVNPQLKLTATLALDSVDSAKPQLAPGQVAVCRIQMPKQPIAMTLRDWWFYEAAN</sequence>
<feature type="compositionally biased region" description="Polar residues" evidence="1">
    <location>
        <begin position="1"/>
        <end position="19"/>
    </location>
</feature>
<protein>
    <submittedName>
        <fullName evidence="3">Uncharacterized protein</fullName>
    </submittedName>
</protein>
<comment type="caution">
    <text evidence="3">The sequence shown here is derived from an EMBL/GenBank/DDBJ whole genome shotgun (WGS) entry which is preliminary data.</text>
</comment>
<dbReference type="GeneID" id="90609576"/>
<dbReference type="PANTHER" id="PTHR13325:SF3">
    <property type="entry name" value="MEMBRANE-BOUND TRANSCRIPTION FACTOR SITE-2 PROTEASE"/>
    <property type="match status" value="1"/>
</dbReference>